<feature type="region of interest" description="Disordered" evidence="1">
    <location>
        <begin position="155"/>
        <end position="176"/>
    </location>
</feature>
<protein>
    <submittedName>
        <fullName evidence="2">Uncharacterized protein</fullName>
    </submittedName>
</protein>
<name>A0A0K6SA50_9ALVE</name>
<evidence type="ECO:0000313" key="2">
    <source>
        <dbReference type="EMBL" id="CUC10415.1"/>
    </source>
</evidence>
<feature type="compositionally biased region" description="Basic and acidic residues" evidence="1">
    <location>
        <begin position="81"/>
        <end position="95"/>
    </location>
</feature>
<accession>A0A0K6SA50</accession>
<sequence>MHHLVIDGVFSTAGKSTESKLVSLRRSLGKGVDPAFDYSVFEIGKFKKRGAMQFDADETQYHVKSIWYELQRALRGDDVDLVPKNEGGQDAHPDSPEGGTSAEFLLHDRLSPAFKSPERNYYAEKMFPKLLQGAPVGAYRPKYSLVQKRVKTPSLGKLSTSNHSKSMPMLPTLGHM</sequence>
<feature type="region of interest" description="Disordered" evidence="1">
    <location>
        <begin position="81"/>
        <end position="101"/>
    </location>
</feature>
<dbReference type="PhylomeDB" id="A0A0K6SA50"/>
<organism evidence="2">
    <name type="scientific">Chromera velia CCMP2878</name>
    <dbReference type="NCBI Taxonomy" id="1169474"/>
    <lineage>
        <taxon>Eukaryota</taxon>
        <taxon>Sar</taxon>
        <taxon>Alveolata</taxon>
        <taxon>Colpodellida</taxon>
        <taxon>Chromeraceae</taxon>
        <taxon>Chromera</taxon>
    </lineage>
</organism>
<dbReference type="AlphaFoldDB" id="A0A0K6SA50"/>
<reference evidence="2" key="1">
    <citation type="submission" date="2014-11" db="EMBL/GenBank/DDBJ databases">
        <title>Molecular phylogeny of cliff fern family Woodsiaceae with morphological implications.</title>
        <authorList>
            <person name="Shao Y.-Z."/>
            <person name="Wei R."/>
            <person name="Zhang X.-C."/>
        </authorList>
    </citation>
    <scope>NUCLEOTIDE SEQUENCE</scope>
</reference>
<evidence type="ECO:0000256" key="1">
    <source>
        <dbReference type="SAM" id="MobiDB-lite"/>
    </source>
</evidence>
<proteinExistence type="predicted"/>
<dbReference type="EMBL" id="CDMZ01003910">
    <property type="protein sequence ID" value="CUC10415.1"/>
    <property type="molecule type" value="Genomic_DNA"/>
</dbReference>
<gene>
    <name evidence="2" type="ORF">Cvel_8620.t1</name>
</gene>
<dbReference type="VEuPathDB" id="CryptoDB:Cvel_8620"/>